<proteinExistence type="predicted"/>
<dbReference type="EMBL" id="JAHVKP010000001">
    <property type="protein sequence ID" value="MBY6218559.1"/>
    <property type="molecule type" value="Genomic_DNA"/>
</dbReference>
<dbReference type="AlphaFoldDB" id="A0A9Q3XDJ0"/>
<evidence type="ECO:0000256" key="1">
    <source>
        <dbReference type="SAM" id="SignalP"/>
    </source>
</evidence>
<evidence type="ECO:0000313" key="2">
    <source>
        <dbReference type="EMBL" id="MBY6218559.1"/>
    </source>
</evidence>
<comment type="caution">
    <text evidence="2">The sequence shown here is derived from an EMBL/GenBank/DDBJ whole genome shotgun (WGS) entry which is preliminary data.</text>
</comment>
<feature type="chain" id="PRO_5040491905" evidence="1">
    <location>
        <begin position="31"/>
        <end position="122"/>
    </location>
</feature>
<keyword evidence="1" id="KW-0732">Signal</keyword>
<organism evidence="2 3">
    <name type="scientific">Qipengyuania aquimaris</name>
    <dbReference type="NCBI Taxonomy" id="255984"/>
    <lineage>
        <taxon>Bacteria</taxon>
        <taxon>Pseudomonadati</taxon>
        <taxon>Pseudomonadota</taxon>
        <taxon>Alphaproteobacteria</taxon>
        <taxon>Sphingomonadales</taxon>
        <taxon>Erythrobacteraceae</taxon>
        <taxon>Qipengyuania</taxon>
    </lineage>
</organism>
<dbReference type="Proteomes" id="UP000824927">
    <property type="component" value="Unassembled WGS sequence"/>
</dbReference>
<evidence type="ECO:0000313" key="3">
    <source>
        <dbReference type="Proteomes" id="UP000824927"/>
    </source>
</evidence>
<sequence>MAHPQGNLTRAMFAASLAAFAATGSVHAGAAEKQYVYCVASASEPGGNAYFSSIFRGTWEQSVMDEEAYFNHVSGRVDDGVGRSTTYCYVLDTFDEATLDKDSGMSMVRKQGWEPVEMTWRP</sequence>
<name>A0A9Q3XDJ0_9SPHN</name>
<accession>A0A9Q3XDJ0</accession>
<feature type="signal peptide" evidence="1">
    <location>
        <begin position="1"/>
        <end position="30"/>
    </location>
</feature>
<reference evidence="2" key="1">
    <citation type="submission" date="2021-06" db="EMBL/GenBank/DDBJ databases">
        <title>50 bacteria genomes isolated from Dapeng, Shenzhen, China.</title>
        <authorList>
            <person name="Zheng W."/>
            <person name="Yu S."/>
            <person name="Huang Y."/>
        </authorList>
    </citation>
    <scope>NUCLEOTIDE SEQUENCE</scope>
    <source>
        <strain evidence="2">DP4N28-2</strain>
    </source>
</reference>
<gene>
    <name evidence="2" type="ORF">KUV31_09415</name>
</gene>
<protein>
    <submittedName>
        <fullName evidence="2">Uncharacterized protein</fullName>
    </submittedName>
</protein>
<dbReference type="RefSeq" id="WP_222405336.1">
    <property type="nucleotide sequence ID" value="NZ_JAHVKP010000001.1"/>
</dbReference>